<gene>
    <name evidence="1" type="ORF">VSS37_18715</name>
</gene>
<comment type="caution">
    <text evidence="1">The sequence shown here is derived from an EMBL/GenBank/DDBJ whole genome shotgun (WGS) entry which is preliminary data.</text>
</comment>
<dbReference type="Proteomes" id="UP001308005">
    <property type="component" value="Unassembled WGS sequence"/>
</dbReference>
<dbReference type="EMBL" id="JAYMYJ010000146">
    <property type="protein sequence ID" value="MEB4593019.1"/>
    <property type="molecule type" value="Genomic_DNA"/>
</dbReference>
<evidence type="ECO:0000313" key="2">
    <source>
        <dbReference type="Proteomes" id="UP001308005"/>
    </source>
</evidence>
<organism evidence="1 2">
    <name type="scientific">Candidatus Thiothrix phosphatis</name>
    <dbReference type="NCBI Taxonomy" id="3112415"/>
    <lineage>
        <taxon>Bacteria</taxon>
        <taxon>Pseudomonadati</taxon>
        <taxon>Pseudomonadota</taxon>
        <taxon>Gammaproteobacteria</taxon>
        <taxon>Thiotrichales</taxon>
        <taxon>Thiotrichaceae</taxon>
        <taxon>Thiothrix</taxon>
    </lineage>
</organism>
<evidence type="ECO:0000313" key="1">
    <source>
        <dbReference type="EMBL" id="MEB4593019.1"/>
    </source>
</evidence>
<name>A0ABU6D1S6_9GAMM</name>
<reference evidence="2" key="1">
    <citation type="submission" date="2023-07" db="EMBL/GenBank/DDBJ databases">
        <title>The carbon used by Thiothrix.</title>
        <authorList>
            <person name="Chen L."/>
        </authorList>
    </citation>
    <scope>NUCLEOTIDE SEQUENCE [LARGE SCALE GENOMIC DNA]</scope>
</reference>
<keyword evidence="2" id="KW-1185">Reference proteome</keyword>
<accession>A0ABU6D1S6</accession>
<proteinExistence type="predicted"/>
<dbReference type="RefSeq" id="WP_324697650.1">
    <property type="nucleotide sequence ID" value="NZ_JAYMYJ010000146.1"/>
</dbReference>
<sequence length="81" mass="9439">MHSVIIGAQRLWRWLQFKQHGFGWYDNRGLFNYCVDIQQHEQRHNHDHNDHFPIHHGYTGNPFNPSPNAVGTLCQAGCTGE</sequence>
<protein>
    <submittedName>
        <fullName evidence="1">Uncharacterized protein</fullName>
    </submittedName>
</protein>